<keyword evidence="4 7" id="KW-1133">Transmembrane helix</keyword>
<evidence type="ECO:0000313" key="8">
    <source>
        <dbReference type="EMBL" id="VDM95124.1"/>
    </source>
</evidence>
<dbReference type="GO" id="GO:0045724">
    <property type="term" value="P:positive regulation of cilium assembly"/>
    <property type="evidence" value="ECO:0007669"/>
    <property type="project" value="TreeGrafter"/>
</dbReference>
<protein>
    <submittedName>
        <fullName evidence="10">Protein TAPT1 homolog</fullName>
    </submittedName>
</protein>
<dbReference type="STRING" id="103827.A0A0N5CJM6"/>
<dbReference type="AlphaFoldDB" id="A0A0N5CJM6"/>
<sequence length="606" mass="69765">MDESFSNDEGVRFRKVKTIVSSDHLASGTEDSPLDNKCKEEVMEEKSDALPFLCQEDEKEILDVPCFWEYIWSELNRGYSFDNDESRYTDKQKKINAFLRIPIELEKFFFFGILQCLEAFCQLSTFLPIRLTMSIVGSVLCIRKWTASNTCDFLKAFIVILCSFLMTLIDTSVMYHQVRGQGVIKLYIFYNMLEVADKLFSSFGQDIFDALFWSSTQPSSSFLRMFVHLFIAVIYTWLHTILVLLQATTLNVAFNSHTQALLTIMMSNNFVEIKGSVFKKFAKANLFQMSCSSYVTFNQIFSDVRERFHIFTLLSVVVVRNMMAVNWKFEHFINMLPDLALVTIAELIVDWLKHAFITKFNEIPAEVYQDFTITIAFDVVRSRGDKAFSDYSDQVSRRMGFIPIPLTIMLIRVFTQTFDITQLSAQLLLCLTWLLLLSVKILNGIVVIKKACEHVKCYRDLQAKAEYEVFRKRMLMKKSKSAPNSPQMSLIDFKDVLHQTVSNKGFTVSDLMSQWDELNLNAETTLSPEPRRTKSLATFKSQRDNSLPPHPAIAETEEKEDTLEVIDPSKSTPRRRLRTAECESLSDVQAYTMLGSTLEPAEGIRL</sequence>
<keyword evidence="5 7" id="KW-0472">Membrane</keyword>
<evidence type="ECO:0000313" key="10">
    <source>
        <dbReference type="WBParaSite" id="TCLT_0000023801-mRNA-1"/>
    </source>
</evidence>
<gene>
    <name evidence="8" type="ORF">TCLT_LOCUS239</name>
</gene>
<feature type="transmembrane region" description="Helical" evidence="7">
    <location>
        <begin position="153"/>
        <end position="175"/>
    </location>
</feature>
<feature type="transmembrane region" description="Helical" evidence="7">
    <location>
        <begin position="398"/>
        <end position="415"/>
    </location>
</feature>
<organism evidence="10">
    <name type="scientific">Thelazia callipaeda</name>
    <name type="common">Oriental eyeworm</name>
    <name type="synonym">Parasitic nematode</name>
    <dbReference type="NCBI Taxonomy" id="103827"/>
    <lineage>
        <taxon>Eukaryota</taxon>
        <taxon>Metazoa</taxon>
        <taxon>Ecdysozoa</taxon>
        <taxon>Nematoda</taxon>
        <taxon>Chromadorea</taxon>
        <taxon>Rhabditida</taxon>
        <taxon>Spirurina</taxon>
        <taxon>Spiruromorpha</taxon>
        <taxon>Thelazioidea</taxon>
        <taxon>Thelaziidae</taxon>
        <taxon>Thelazia</taxon>
    </lineage>
</organism>
<dbReference type="EMBL" id="UYYF01000015">
    <property type="protein sequence ID" value="VDM95124.1"/>
    <property type="molecule type" value="Genomic_DNA"/>
</dbReference>
<dbReference type="Proteomes" id="UP000276776">
    <property type="component" value="Unassembled WGS sequence"/>
</dbReference>
<dbReference type="Pfam" id="PF05346">
    <property type="entry name" value="DUF747"/>
    <property type="match status" value="1"/>
</dbReference>
<name>A0A0N5CJM6_THECL</name>
<reference evidence="8 9" key="2">
    <citation type="submission" date="2018-11" db="EMBL/GenBank/DDBJ databases">
        <authorList>
            <consortium name="Pathogen Informatics"/>
        </authorList>
    </citation>
    <scope>NUCLEOTIDE SEQUENCE [LARGE SCALE GENOMIC DNA]</scope>
</reference>
<feature type="transmembrane region" description="Helical" evidence="7">
    <location>
        <begin position="427"/>
        <end position="448"/>
    </location>
</feature>
<dbReference type="GO" id="GO:0005789">
    <property type="term" value="C:endoplasmic reticulum membrane"/>
    <property type="evidence" value="ECO:0007669"/>
    <property type="project" value="TreeGrafter"/>
</dbReference>
<evidence type="ECO:0000256" key="4">
    <source>
        <dbReference type="ARBA" id="ARBA00022989"/>
    </source>
</evidence>
<feature type="region of interest" description="Disordered" evidence="6">
    <location>
        <begin position="537"/>
        <end position="578"/>
    </location>
</feature>
<feature type="transmembrane region" description="Helical" evidence="7">
    <location>
        <begin position="225"/>
        <end position="245"/>
    </location>
</feature>
<dbReference type="GO" id="GO:0036064">
    <property type="term" value="C:ciliary basal body"/>
    <property type="evidence" value="ECO:0007669"/>
    <property type="project" value="TreeGrafter"/>
</dbReference>
<dbReference type="InterPro" id="IPR008010">
    <property type="entry name" value="Tatp1"/>
</dbReference>
<keyword evidence="9" id="KW-1185">Reference proteome</keyword>
<evidence type="ECO:0000256" key="3">
    <source>
        <dbReference type="ARBA" id="ARBA00022692"/>
    </source>
</evidence>
<evidence type="ECO:0000256" key="1">
    <source>
        <dbReference type="ARBA" id="ARBA00004141"/>
    </source>
</evidence>
<dbReference type="PANTHER" id="PTHR13317">
    <property type="entry name" value="TRANSMEMBRANE ANTERIOR POSTERIOR TRANSFORMATION PROTEIN 1 HOMOLOG"/>
    <property type="match status" value="1"/>
</dbReference>
<dbReference type="OrthoDB" id="29023at2759"/>
<keyword evidence="3 7" id="KW-0812">Transmembrane</keyword>
<reference evidence="10" key="1">
    <citation type="submission" date="2017-02" db="UniProtKB">
        <authorList>
            <consortium name="WormBaseParasite"/>
        </authorList>
    </citation>
    <scope>IDENTIFICATION</scope>
</reference>
<evidence type="ECO:0000256" key="2">
    <source>
        <dbReference type="ARBA" id="ARBA00008803"/>
    </source>
</evidence>
<dbReference type="WBParaSite" id="TCLT_0000023801-mRNA-1">
    <property type="protein sequence ID" value="TCLT_0000023801-mRNA-1"/>
    <property type="gene ID" value="TCLT_0000023801"/>
</dbReference>
<evidence type="ECO:0000313" key="9">
    <source>
        <dbReference type="Proteomes" id="UP000276776"/>
    </source>
</evidence>
<comment type="similarity">
    <text evidence="2">Belongs to the TAPT1 family.</text>
</comment>
<dbReference type="PANTHER" id="PTHR13317:SF4">
    <property type="entry name" value="TRANSMEMBRANE ANTERIOR POSTERIOR TRANSFORMATION PROTEIN 1 HOMOLOG"/>
    <property type="match status" value="1"/>
</dbReference>
<evidence type="ECO:0000256" key="7">
    <source>
        <dbReference type="SAM" id="Phobius"/>
    </source>
</evidence>
<evidence type="ECO:0000256" key="5">
    <source>
        <dbReference type="ARBA" id="ARBA00023136"/>
    </source>
</evidence>
<feature type="compositionally biased region" description="Acidic residues" evidence="6">
    <location>
        <begin position="555"/>
        <end position="564"/>
    </location>
</feature>
<accession>A0A0N5CJM6</accession>
<dbReference type="OMA" id="TIMLIRV"/>
<evidence type="ECO:0000256" key="6">
    <source>
        <dbReference type="SAM" id="MobiDB-lite"/>
    </source>
</evidence>
<comment type="subcellular location">
    <subcellularLocation>
        <location evidence="1">Membrane</location>
        <topology evidence="1">Multi-pass membrane protein</topology>
    </subcellularLocation>
</comment>
<proteinExistence type="inferred from homology"/>